<name>A0A498SSA2_ACAVI</name>
<keyword evidence="1" id="KW-1133">Transmembrane helix</keyword>
<accession>A0A498SSA2</accession>
<dbReference type="EMBL" id="UPTC01003992">
    <property type="protein sequence ID" value="VBB34732.1"/>
    <property type="molecule type" value="Genomic_DNA"/>
</dbReference>
<evidence type="ECO:0000256" key="1">
    <source>
        <dbReference type="SAM" id="Phobius"/>
    </source>
</evidence>
<organism evidence="2 3">
    <name type="scientific">Acanthocheilonema viteae</name>
    <name type="common">Filarial nematode worm</name>
    <name type="synonym">Dipetalonema viteae</name>
    <dbReference type="NCBI Taxonomy" id="6277"/>
    <lineage>
        <taxon>Eukaryota</taxon>
        <taxon>Metazoa</taxon>
        <taxon>Ecdysozoa</taxon>
        <taxon>Nematoda</taxon>
        <taxon>Chromadorea</taxon>
        <taxon>Rhabditida</taxon>
        <taxon>Spirurina</taxon>
        <taxon>Spiruromorpha</taxon>
        <taxon>Filarioidea</taxon>
        <taxon>Onchocercidae</taxon>
        <taxon>Acanthocheilonema</taxon>
    </lineage>
</organism>
<keyword evidence="1" id="KW-0472">Membrane</keyword>
<gene>
    <name evidence="2" type="ORF">NAV_LOCUS9523</name>
</gene>
<feature type="transmembrane region" description="Helical" evidence="1">
    <location>
        <begin position="70"/>
        <end position="87"/>
    </location>
</feature>
<dbReference type="Proteomes" id="UP000276991">
    <property type="component" value="Unassembled WGS sequence"/>
</dbReference>
<evidence type="ECO:0000313" key="3">
    <source>
        <dbReference type="Proteomes" id="UP000276991"/>
    </source>
</evidence>
<protein>
    <submittedName>
        <fullName evidence="2">Uncharacterized protein</fullName>
    </submittedName>
</protein>
<sequence length="90" mass="10397">MRGCAETFGAINEKLLDERGDNTCQRLHEQLDIQECICKHRRYCYPGAKRQLFGASAATIFMASASADNIIFIFYYILLICLRLAFYDYL</sequence>
<keyword evidence="1" id="KW-0812">Transmembrane</keyword>
<reference evidence="2 3" key="1">
    <citation type="submission" date="2018-08" db="EMBL/GenBank/DDBJ databases">
        <authorList>
            <person name="Laetsch R D."/>
            <person name="Stevens L."/>
            <person name="Kumar S."/>
            <person name="Blaxter L. M."/>
        </authorList>
    </citation>
    <scope>NUCLEOTIDE SEQUENCE [LARGE SCALE GENOMIC DNA]</scope>
</reference>
<dbReference type="AlphaFoldDB" id="A0A498SSA2"/>
<keyword evidence="3" id="KW-1185">Reference proteome</keyword>
<evidence type="ECO:0000313" key="2">
    <source>
        <dbReference type="EMBL" id="VBB34732.1"/>
    </source>
</evidence>
<proteinExistence type="predicted"/>
<dbReference type="OrthoDB" id="5853760at2759"/>